<dbReference type="Pfam" id="PF04479">
    <property type="entry name" value="RTA1"/>
    <property type="match status" value="1"/>
</dbReference>
<feature type="region of interest" description="Disordered" evidence="5">
    <location>
        <begin position="302"/>
        <end position="334"/>
    </location>
</feature>
<reference evidence="7" key="2">
    <citation type="submission" date="2023-06" db="EMBL/GenBank/DDBJ databases">
        <authorList>
            <consortium name="Lawrence Berkeley National Laboratory"/>
            <person name="Mondo S.J."/>
            <person name="Hensen N."/>
            <person name="Bonometti L."/>
            <person name="Westerberg I."/>
            <person name="Brannstrom I.O."/>
            <person name="Guillou S."/>
            <person name="Cros-Aarteil S."/>
            <person name="Calhoun S."/>
            <person name="Haridas S."/>
            <person name="Kuo A."/>
            <person name="Pangilinan J."/>
            <person name="Riley R."/>
            <person name="Labutti K."/>
            <person name="Andreopoulos B."/>
            <person name="Lipzen A."/>
            <person name="Chen C."/>
            <person name="Yanf M."/>
            <person name="Daum C."/>
            <person name="Ng V."/>
            <person name="Clum A."/>
            <person name="Steindorff A."/>
            <person name="Ohm R."/>
            <person name="Martin F."/>
            <person name="Silar P."/>
            <person name="Natvig D."/>
            <person name="Lalanne C."/>
            <person name="Gautier V."/>
            <person name="Ament-Velasquez S.L."/>
            <person name="Kruys A."/>
            <person name="Hutchinson M.I."/>
            <person name="Powell A.J."/>
            <person name="Barry K."/>
            <person name="Miller A.N."/>
            <person name="Grigoriev I.V."/>
            <person name="Debuchy R."/>
            <person name="Gladieux P."/>
            <person name="Thoren M.H."/>
            <person name="Johannesson H."/>
        </authorList>
    </citation>
    <scope>NUCLEOTIDE SEQUENCE</scope>
    <source>
        <strain evidence="7">PSN324</strain>
    </source>
</reference>
<dbReference type="PANTHER" id="PTHR31465:SF11">
    <property type="entry name" value="DOMAIN PROTEIN, PUTATIVE (AFU_ORTHOLOGUE AFUA_3G10770)-RELATED"/>
    <property type="match status" value="1"/>
</dbReference>
<keyword evidence="3 6" id="KW-1133">Transmembrane helix</keyword>
<feature type="compositionally biased region" description="Basic and acidic residues" evidence="5">
    <location>
        <begin position="313"/>
        <end position="334"/>
    </location>
</feature>
<feature type="transmembrane region" description="Helical" evidence="6">
    <location>
        <begin position="228"/>
        <end position="248"/>
    </location>
</feature>
<keyword evidence="4 6" id="KW-0472">Membrane</keyword>
<protein>
    <submittedName>
        <fullName evidence="7">RTA1 like protein-domain-containing protein</fullName>
    </submittedName>
</protein>
<gene>
    <name evidence="7" type="ORF">QBC42DRAFT_255636</name>
</gene>
<dbReference type="GO" id="GO:0005886">
    <property type="term" value="C:plasma membrane"/>
    <property type="evidence" value="ECO:0007669"/>
    <property type="project" value="TreeGrafter"/>
</dbReference>
<evidence type="ECO:0000256" key="1">
    <source>
        <dbReference type="ARBA" id="ARBA00004141"/>
    </source>
</evidence>
<evidence type="ECO:0000256" key="4">
    <source>
        <dbReference type="ARBA" id="ARBA00023136"/>
    </source>
</evidence>
<dbReference type="PANTHER" id="PTHR31465">
    <property type="entry name" value="PROTEIN RTA1-RELATED"/>
    <property type="match status" value="1"/>
</dbReference>
<proteinExistence type="predicted"/>
<dbReference type="EMBL" id="MU865080">
    <property type="protein sequence ID" value="KAK4458179.1"/>
    <property type="molecule type" value="Genomic_DNA"/>
</dbReference>
<feature type="transmembrane region" description="Helical" evidence="6">
    <location>
        <begin position="185"/>
        <end position="207"/>
    </location>
</feature>
<dbReference type="GO" id="GO:0000324">
    <property type="term" value="C:fungal-type vacuole"/>
    <property type="evidence" value="ECO:0007669"/>
    <property type="project" value="TreeGrafter"/>
</dbReference>
<evidence type="ECO:0000313" key="7">
    <source>
        <dbReference type="EMBL" id="KAK4458179.1"/>
    </source>
</evidence>
<sequence>MNSTDPDHISLSGPDLWDAIVGIRTGCYPLMDILEPVYGYQPTLGAGITFDVLFCLVMIGHLIMFAIFRKWTSFLFAVGSLTELLGWAGRTWSAKCPYNQNAFLMQITTLIIAPTFYSAALYVLLSILIGLLGRQTSILSPKWYAIIFCACDVLSLVIQAIGGGMASQATQRPDGDTAPGTHTMVAGIVFQLFTMTVFAALVCDFLRRVWALQRSRGSGAALLLTPKLKMVLGSMFVSFVMIYVRSIYRTVELAQGWKGDLITHEGYFIGLDAALMFVAAAVWLALDPAVLLRDQEAAAKANKERGAAAGRGQQDHGAESESSWDQERKSAHRI</sequence>
<feature type="transmembrane region" description="Helical" evidence="6">
    <location>
        <begin position="104"/>
        <end position="131"/>
    </location>
</feature>
<accession>A0AAV9HAT6</accession>
<feature type="transmembrane region" description="Helical" evidence="6">
    <location>
        <begin position="268"/>
        <end position="286"/>
    </location>
</feature>
<keyword evidence="2 6" id="KW-0812">Transmembrane</keyword>
<dbReference type="AlphaFoldDB" id="A0AAV9HAT6"/>
<feature type="transmembrane region" description="Helical" evidence="6">
    <location>
        <begin position="44"/>
        <end position="67"/>
    </location>
</feature>
<organism evidence="7 8">
    <name type="scientific">Cladorrhinum samala</name>
    <dbReference type="NCBI Taxonomy" id="585594"/>
    <lineage>
        <taxon>Eukaryota</taxon>
        <taxon>Fungi</taxon>
        <taxon>Dikarya</taxon>
        <taxon>Ascomycota</taxon>
        <taxon>Pezizomycotina</taxon>
        <taxon>Sordariomycetes</taxon>
        <taxon>Sordariomycetidae</taxon>
        <taxon>Sordariales</taxon>
        <taxon>Podosporaceae</taxon>
        <taxon>Cladorrhinum</taxon>
    </lineage>
</organism>
<name>A0AAV9HAT6_9PEZI</name>
<feature type="transmembrane region" description="Helical" evidence="6">
    <location>
        <begin position="74"/>
        <end position="92"/>
    </location>
</feature>
<evidence type="ECO:0000256" key="2">
    <source>
        <dbReference type="ARBA" id="ARBA00022692"/>
    </source>
</evidence>
<evidence type="ECO:0000313" key="8">
    <source>
        <dbReference type="Proteomes" id="UP001321749"/>
    </source>
</evidence>
<evidence type="ECO:0000256" key="3">
    <source>
        <dbReference type="ARBA" id="ARBA00022989"/>
    </source>
</evidence>
<dbReference type="InterPro" id="IPR007568">
    <property type="entry name" value="RTA1"/>
</dbReference>
<comment type="caution">
    <text evidence="7">The sequence shown here is derived from an EMBL/GenBank/DDBJ whole genome shotgun (WGS) entry which is preliminary data.</text>
</comment>
<dbReference type="Proteomes" id="UP001321749">
    <property type="component" value="Unassembled WGS sequence"/>
</dbReference>
<evidence type="ECO:0000256" key="6">
    <source>
        <dbReference type="SAM" id="Phobius"/>
    </source>
</evidence>
<comment type="subcellular location">
    <subcellularLocation>
        <location evidence="1">Membrane</location>
        <topology evidence="1">Multi-pass membrane protein</topology>
    </subcellularLocation>
</comment>
<keyword evidence="8" id="KW-1185">Reference proteome</keyword>
<evidence type="ECO:0000256" key="5">
    <source>
        <dbReference type="SAM" id="MobiDB-lite"/>
    </source>
</evidence>
<feature type="transmembrane region" description="Helical" evidence="6">
    <location>
        <begin position="143"/>
        <end position="165"/>
    </location>
</feature>
<reference evidence="7" key="1">
    <citation type="journal article" date="2023" name="Mol. Phylogenet. Evol.">
        <title>Genome-scale phylogeny and comparative genomics of the fungal order Sordariales.</title>
        <authorList>
            <person name="Hensen N."/>
            <person name="Bonometti L."/>
            <person name="Westerberg I."/>
            <person name="Brannstrom I.O."/>
            <person name="Guillou S."/>
            <person name="Cros-Aarteil S."/>
            <person name="Calhoun S."/>
            <person name="Haridas S."/>
            <person name="Kuo A."/>
            <person name="Mondo S."/>
            <person name="Pangilinan J."/>
            <person name="Riley R."/>
            <person name="LaButti K."/>
            <person name="Andreopoulos B."/>
            <person name="Lipzen A."/>
            <person name="Chen C."/>
            <person name="Yan M."/>
            <person name="Daum C."/>
            <person name="Ng V."/>
            <person name="Clum A."/>
            <person name="Steindorff A."/>
            <person name="Ohm R.A."/>
            <person name="Martin F."/>
            <person name="Silar P."/>
            <person name="Natvig D.O."/>
            <person name="Lalanne C."/>
            <person name="Gautier V."/>
            <person name="Ament-Velasquez S.L."/>
            <person name="Kruys A."/>
            <person name="Hutchinson M.I."/>
            <person name="Powell A.J."/>
            <person name="Barry K."/>
            <person name="Miller A.N."/>
            <person name="Grigoriev I.V."/>
            <person name="Debuchy R."/>
            <person name="Gladieux P."/>
            <person name="Hiltunen Thoren M."/>
            <person name="Johannesson H."/>
        </authorList>
    </citation>
    <scope>NUCLEOTIDE SEQUENCE</scope>
    <source>
        <strain evidence="7">PSN324</strain>
    </source>
</reference>